<organism evidence="3 4">
    <name type="scientific">Jeotgalibacillus soli</name>
    <dbReference type="NCBI Taxonomy" id="889306"/>
    <lineage>
        <taxon>Bacteria</taxon>
        <taxon>Bacillati</taxon>
        <taxon>Bacillota</taxon>
        <taxon>Bacilli</taxon>
        <taxon>Bacillales</taxon>
        <taxon>Caryophanaceae</taxon>
        <taxon>Jeotgalibacillus</taxon>
    </lineage>
</organism>
<dbReference type="PATRIC" id="fig|889306.3.peg.3810"/>
<dbReference type="STRING" id="889306.KP78_37940"/>
<gene>
    <name evidence="3" type="ORF">KP78_37940</name>
</gene>
<keyword evidence="2" id="KW-0732">Signal</keyword>
<dbReference type="EMBL" id="JXRP01000022">
    <property type="protein sequence ID" value="KIL42571.1"/>
    <property type="molecule type" value="Genomic_DNA"/>
</dbReference>
<comment type="caution">
    <text evidence="3">The sequence shown here is derived from an EMBL/GenBank/DDBJ whole genome shotgun (WGS) entry which is preliminary data.</text>
</comment>
<protein>
    <recommendedName>
        <fullName evidence="5">Lipoprotein</fullName>
    </recommendedName>
</protein>
<evidence type="ECO:0000256" key="2">
    <source>
        <dbReference type="SAM" id="SignalP"/>
    </source>
</evidence>
<dbReference type="Proteomes" id="UP000031938">
    <property type="component" value="Unassembled WGS sequence"/>
</dbReference>
<keyword evidence="1" id="KW-0175">Coiled coil</keyword>
<feature type="signal peptide" evidence="2">
    <location>
        <begin position="1"/>
        <end position="23"/>
    </location>
</feature>
<dbReference type="PROSITE" id="PS51257">
    <property type="entry name" value="PROKAR_LIPOPROTEIN"/>
    <property type="match status" value="1"/>
</dbReference>
<proteinExistence type="predicted"/>
<feature type="chain" id="PRO_5039506393" description="Lipoprotein" evidence="2">
    <location>
        <begin position="24"/>
        <end position="145"/>
    </location>
</feature>
<dbReference type="Pfam" id="PF19903">
    <property type="entry name" value="DUF6376"/>
    <property type="match status" value="1"/>
</dbReference>
<dbReference type="OrthoDB" id="2607309at2"/>
<dbReference type="AlphaFoldDB" id="A0A0C2VDE7"/>
<keyword evidence="4" id="KW-1185">Reference proteome</keyword>
<sequence>MKKISLLLLTCTFLILGGCSVLEEVNSSVNYVNEGTEYINELTAFGEEASSLLNDAATSPEAKEELEEQLTALRANIEEFNEIEPPSLAEDIHQSIVSKNEQLIEEIDRVYQNGELAIEQLNNTEIFTTINELRDTLNQIEELEL</sequence>
<dbReference type="InterPro" id="IPR045956">
    <property type="entry name" value="DUF6376"/>
</dbReference>
<reference evidence="3 4" key="1">
    <citation type="submission" date="2015-01" db="EMBL/GenBank/DDBJ databases">
        <title>Genome sequencing of Jeotgalibacillus soli.</title>
        <authorList>
            <person name="Goh K.M."/>
            <person name="Chan K.-G."/>
            <person name="Yaakop A.S."/>
            <person name="Ee R."/>
            <person name="Gan H.M."/>
            <person name="Chan C.S."/>
        </authorList>
    </citation>
    <scope>NUCLEOTIDE SEQUENCE [LARGE SCALE GENOMIC DNA]</scope>
    <source>
        <strain evidence="3 4">P9</strain>
    </source>
</reference>
<evidence type="ECO:0000256" key="1">
    <source>
        <dbReference type="SAM" id="Coils"/>
    </source>
</evidence>
<evidence type="ECO:0000313" key="4">
    <source>
        <dbReference type="Proteomes" id="UP000031938"/>
    </source>
</evidence>
<dbReference type="RefSeq" id="WP_041090970.1">
    <property type="nucleotide sequence ID" value="NZ_JXRP01000022.1"/>
</dbReference>
<accession>A0A0C2VDE7</accession>
<evidence type="ECO:0008006" key="5">
    <source>
        <dbReference type="Google" id="ProtNLM"/>
    </source>
</evidence>
<feature type="coiled-coil region" evidence="1">
    <location>
        <begin position="63"/>
        <end position="124"/>
    </location>
</feature>
<evidence type="ECO:0000313" key="3">
    <source>
        <dbReference type="EMBL" id="KIL42571.1"/>
    </source>
</evidence>
<name>A0A0C2VDE7_9BACL</name>